<keyword evidence="3" id="KW-1185">Reference proteome</keyword>
<feature type="compositionally biased region" description="Basic and acidic residues" evidence="1">
    <location>
        <begin position="16"/>
        <end position="25"/>
    </location>
</feature>
<reference evidence="2 3" key="1">
    <citation type="submission" date="2014-11" db="EMBL/GenBank/DDBJ databases">
        <authorList>
            <person name="Zhu J."/>
            <person name="Qi W."/>
            <person name="Song R."/>
        </authorList>
    </citation>
    <scope>NUCLEOTIDE SEQUENCE [LARGE SCALE GENOMIC DNA]</scope>
</reference>
<evidence type="ECO:0000256" key="1">
    <source>
        <dbReference type="SAM" id="MobiDB-lite"/>
    </source>
</evidence>
<feature type="region of interest" description="Disordered" evidence="1">
    <location>
        <begin position="14"/>
        <end position="36"/>
    </location>
</feature>
<dbReference type="EMBL" id="CDMY01000708">
    <property type="protein sequence ID" value="CEM30995.1"/>
    <property type="molecule type" value="Genomic_DNA"/>
</dbReference>
<dbReference type="Proteomes" id="UP000041254">
    <property type="component" value="Unassembled WGS sequence"/>
</dbReference>
<evidence type="ECO:0000313" key="3">
    <source>
        <dbReference type="Proteomes" id="UP000041254"/>
    </source>
</evidence>
<gene>
    <name evidence="2" type="ORF">Vbra_18259</name>
</gene>
<proteinExistence type="predicted"/>
<organism evidence="2 3">
    <name type="scientific">Vitrella brassicaformis (strain CCMP3155)</name>
    <dbReference type="NCBI Taxonomy" id="1169540"/>
    <lineage>
        <taxon>Eukaryota</taxon>
        <taxon>Sar</taxon>
        <taxon>Alveolata</taxon>
        <taxon>Colpodellida</taxon>
        <taxon>Vitrellaceae</taxon>
        <taxon>Vitrella</taxon>
    </lineage>
</organism>
<dbReference type="AlphaFoldDB" id="A0A0G4GLK1"/>
<accession>A0A0G4GLK1</accession>
<evidence type="ECO:0000313" key="2">
    <source>
        <dbReference type="EMBL" id="CEM30995.1"/>
    </source>
</evidence>
<name>A0A0G4GLK1_VITBC</name>
<dbReference type="VEuPathDB" id="CryptoDB:Vbra_18259"/>
<protein>
    <submittedName>
        <fullName evidence="2">Uncharacterized protein</fullName>
    </submittedName>
</protein>
<dbReference type="InParanoid" id="A0A0G4GLK1"/>
<sequence>MHFLLDAPGAPLLYPQRDREAHAPKPPDAASSRRGSLEAAPVKVQWYAASASAADASIELHMQSANNTSIQKAAVGGDAPPVTYGLSLGDLLAQGGLNDVITTDKGSMKAGWVIIYLLSQLGKAIKSQQPVLDICNITESTILFNLPPPTGDQHPTWNKNDLLPRSLDIDTLTVRLHPQNSFHERPDTYPADEPRRFPCWDIIRQRDPTLSTIEDAPALAMLMYRIASRWETTEIDPPGELRDLANMFRPSTVLQCHPYMGVLREQNVTCFRYVMMNLHDPRYLFHKTCSPEAQIEVFDVAADIALNATDKLESSKQVEWVLSYKEMMTPLRAICAAPHVYCLAEPYGGDLHGLSSLWNETGLKTSIDSAIQMQYEAFHVRDKDGTPHRLQIMHGVNEFAVAVLLGSGAAATGDVTVVEGGSGRRITLDGRAAPLQVVIKGPLRRSLEPSRYGPALLPDDRQQQVVNEELFLNETQAYEALWSSRKIGGLADDKGNLRETWPRVPRFYKMTGDRRTPVLDDFLVIPVFDGTSIYDIQRHTDLNERMQQPPREGQAEGVSLTVGVYLLLLLTQVAITLKADPANTWHHCQLHPDNVLLPRLSAQELEERQRSNQPTFYAKTRKHDNIPQAFSGSLSVKETMRLGLSTIFKDDPTESYTAFPCIEHRGVHPNVFIGDDAAHVCASILKMTDTMWHQHPANIDAARQLCVDREKSCLAVAVDVFNGTRPDVLPAEQVQTAIEAYGKKHAQRQEGPLPCSRAGQLALLQSIRDALSLML</sequence>